<dbReference type="EMBL" id="LTDM01000004">
    <property type="protein sequence ID" value="OLS03620.1"/>
    <property type="molecule type" value="Genomic_DNA"/>
</dbReference>
<feature type="domain" description="Transglutaminase-like" evidence="2">
    <location>
        <begin position="479"/>
        <end position="549"/>
    </location>
</feature>
<feature type="transmembrane region" description="Helical" evidence="1">
    <location>
        <begin position="12"/>
        <end position="32"/>
    </location>
</feature>
<dbReference type="Pfam" id="PF01841">
    <property type="entry name" value="Transglut_core"/>
    <property type="match status" value="1"/>
</dbReference>
<keyword evidence="1" id="KW-0472">Membrane</keyword>
<proteinExistence type="predicted"/>
<keyword evidence="3" id="KW-0808">Transferase</keyword>
<keyword evidence="1" id="KW-1133">Transmembrane helix</keyword>
<feature type="transmembrane region" description="Helical" evidence="1">
    <location>
        <begin position="114"/>
        <end position="133"/>
    </location>
</feature>
<name>A0A1U7M8P8_TISCR</name>
<dbReference type="Proteomes" id="UP000186112">
    <property type="component" value="Unassembled WGS sequence"/>
</dbReference>
<comment type="caution">
    <text evidence="3">The sequence shown here is derived from an EMBL/GenBank/DDBJ whole genome shotgun (WGS) entry which is preliminary data.</text>
</comment>
<dbReference type="AlphaFoldDB" id="A0A1U7M8P8"/>
<feature type="transmembrane region" description="Helical" evidence="1">
    <location>
        <begin position="608"/>
        <end position="630"/>
    </location>
</feature>
<keyword evidence="3" id="KW-0012">Acyltransferase</keyword>
<dbReference type="InterPro" id="IPR052901">
    <property type="entry name" value="Bact_TGase-like"/>
</dbReference>
<sequence>MEKIYNKRQRFLLNLLYIAIIFTLTSLVGKVIGLEIDIFRQLIIVIIISTIIKYFTKYPILIFISLIVGFLIMLFINTYRFPIFPYMANRVILIFSNLIINIQNGVPILEENLFIMYFIIVASTSVYTSIIIYRMKNIFLLIPIYLFVFLTYWYSFIDEAYNFTVVFLFLFLILLGFEGYKKSKLNDNKVFGRWISIAITYSIIIVSIAFLIPKSNNYIGWPYLQEKVYNSFPVVEDLRYYKDYNRKTANANLFNFSKSGFSDKNIDSELGGPLVQSERKVMTVDTNEPLYLRGNTKHFYTGRSWVNMSSLLWEYNLRQDFSKLSQPEKDRYYIRDEITITFDSFTSKSIFTPYKATSISSNRDFSILVDNDEIVTSQNGIYKNEGYTVEFLKPLPYESLILNRVNKRKLELIDLDFYLGLPEGIITDRTKDLTKSLVEGIEDDYVKALTIQNYLRNNYKYNLNVPPLPENAEFIDHFLFEQKEGYCTYYASAMAVMLRLEDIPTRYVEGYIVDEKIDENKYQVRQKHAHAWVEAFIEPVGWMSFEPTAAYDSLENPEKEEEEIKPDTKEDIIPEKEDIPKKPQEEIDTPIKDENIVVDTNENKVKNLWIIISLSSILSVLLFIIIRIIWRSLKYRSKEKFLASLPNKEKIIYLYKDVLDLLTILGFPIQNGETHFDYANRIAYKFIDFKDYGIKDITAIFVKLKYSDIEATKKDVLSLLKYKHELDNRLKNTLGKSNYLYRKYINIYFKKRKEIP</sequence>
<feature type="transmembrane region" description="Helical" evidence="1">
    <location>
        <begin position="160"/>
        <end position="178"/>
    </location>
</feature>
<protein>
    <submittedName>
        <fullName evidence="3">Protein-glutamine gamma-glutamyltransferase</fullName>
        <ecNumber evidence="3">2.3.2.13</ecNumber>
    </submittedName>
</protein>
<keyword evidence="4" id="KW-1185">Reference proteome</keyword>
<organism evidence="3 4">
    <name type="scientific">Tissierella creatinophila DSM 6911</name>
    <dbReference type="NCBI Taxonomy" id="1123403"/>
    <lineage>
        <taxon>Bacteria</taxon>
        <taxon>Bacillati</taxon>
        <taxon>Bacillota</taxon>
        <taxon>Tissierellia</taxon>
        <taxon>Tissierellales</taxon>
        <taxon>Tissierellaceae</taxon>
        <taxon>Tissierella</taxon>
    </lineage>
</organism>
<dbReference type="PANTHER" id="PTHR42736:SF1">
    <property type="entry name" value="PROTEIN-GLUTAMINE GAMMA-GLUTAMYLTRANSFERASE"/>
    <property type="match status" value="1"/>
</dbReference>
<evidence type="ECO:0000313" key="3">
    <source>
        <dbReference type="EMBL" id="OLS03620.1"/>
    </source>
</evidence>
<dbReference type="SMART" id="SM00460">
    <property type="entry name" value="TGc"/>
    <property type="match status" value="1"/>
</dbReference>
<dbReference type="InterPro" id="IPR038765">
    <property type="entry name" value="Papain-like_cys_pep_sf"/>
</dbReference>
<feature type="transmembrane region" description="Helical" evidence="1">
    <location>
        <begin position="138"/>
        <end position="154"/>
    </location>
</feature>
<dbReference type="RefSeq" id="WP_075724433.1">
    <property type="nucleotide sequence ID" value="NZ_LTDM01000004.1"/>
</dbReference>
<feature type="transmembrane region" description="Helical" evidence="1">
    <location>
        <begin position="190"/>
        <end position="212"/>
    </location>
</feature>
<keyword evidence="1" id="KW-0812">Transmembrane</keyword>
<dbReference type="SUPFAM" id="SSF54001">
    <property type="entry name" value="Cysteine proteinases"/>
    <property type="match status" value="1"/>
</dbReference>
<dbReference type="GO" id="GO:0003810">
    <property type="term" value="F:protein-glutamine gamma-glutamyltransferase activity"/>
    <property type="evidence" value="ECO:0007669"/>
    <property type="project" value="UniProtKB-EC"/>
</dbReference>
<gene>
    <name evidence="3" type="primary">tgpA</name>
    <name evidence="3" type="ORF">TICRE_03140</name>
</gene>
<dbReference type="EC" id="2.3.2.13" evidence="3"/>
<accession>A0A1U7M8P8</accession>
<dbReference type="OrthoDB" id="9804872at2"/>
<dbReference type="PANTHER" id="PTHR42736">
    <property type="entry name" value="PROTEIN-GLUTAMINE GAMMA-GLUTAMYLTRANSFERASE"/>
    <property type="match status" value="1"/>
</dbReference>
<evidence type="ECO:0000259" key="2">
    <source>
        <dbReference type="SMART" id="SM00460"/>
    </source>
</evidence>
<feature type="transmembrane region" description="Helical" evidence="1">
    <location>
        <begin position="60"/>
        <end position="79"/>
    </location>
</feature>
<evidence type="ECO:0000256" key="1">
    <source>
        <dbReference type="SAM" id="Phobius"/>
    </source>
</evidence>
<reference evidence="3 4" key="1">
    <citation type="submission" date="2016-02" db="EMBL/GenBank/DDBJ databases">
        <title>Genome sequence of Tissierella creatinophila DSM 6911.</title>
        <authorList>
            <person name="Poehlein A."/>
            <person name="Daniel R."/>
        </authorList>
    </citation>
    <scope>NUCLEOTIDE SEQUENCE [LARGE SCALE GENOMIC DNA]</scope>
    <source>
        <strain evidence="3 4">DSM 6911</strain>
    </source>
</reference>
<dbReference type="InterPro" id="IPR002931">
    <property type="entry name" value="Transglutaminase-like"/>
</dbReference>
<feature type="transmembrane region" description="Helical" evidence="1">
    <location>
        <begin position="38"/>
        <end position="55"/>
    </location>
</feature>
<dbReference type="Gene3D" id="3.10.620.30">
    <property type="match status" value="1"/>
</dbReference>
<evidence type="ECO:0000313" key="4">
    <source>
        <dbReference type="Proteomes" id="UP000186112"/>
    </source>
</evidence>